<dbReference type="GO" id="GO:0003984">
    <property type="term" value="F:acetolactate synthase activity"/>
    <property type="evidence" value="ECO:0007669"/>
    <property type="project" value="TreeGrafter"/>
</dbReference>
<evidence type="ECO:0000259" key="18">
    <source>
        <dbReference type="PROSITE" id="PS51123"/>
    </source>
</evidence>
<keyword evidence="11" id="KW-0786">Thiamine pyrophosphate</keyword>
<dbReference type="InterPro" id="IPR007197">
    <property type="entry name" value="rSAM"/>
</dbReference>
<dbReference type="GO" id="GO:0005948">
    <property type="term" value="C:acetolactate synthase complex"/>
    <property type="evidence" value="ECO:0007669"/>
    <property type="project" value="TreeGrafter"/>
</dbReference>
<evidence type="ECO:0000259" key="19">
    <source>
        <dbReference type="PROSITE" id="PS51918"/>
    </source>
</evidence>
<keyword evidence="6" id="KW-0949">S-adenosyl-L-methionine</keyword>
<dbReference type="GO" id="GO:0030976">
    <property type="term" value="F:thiamine pyrophosphate binding"/>
    <property type="evidence" value="ECO:0007669"/>
    <property type="project" value="InterPro"/>
</dbReference>
<dbReference type="InterPro" id="IPR000399">
    <property type="entry name" value="TPP-bd_CS"/>
</dbReference>
<dbReference type="Pfam" id="PF13174">
    <property type="entry name" value="TPR_6"/>
    <property type="match status" value="2"/>
</dbReference>
<evidence type="ECO:0000256" key="6">
    <source>
        <dbReference type="ARBA" id="ARBA00022691"/>
    </source>
</evidence>
<evidence type="ECO:0000256" key="13">
    <source>
        <dbReference type="ARBA" id="ARBA00023239"/>
    </source>
</evidence>
<dbReference type="InterPro" id="IPR045229">
    <property type="entry name" value="TPP_enz"/>
</dbReference>
<dbReference type="SUPFAM" id="SSF52402">
    <property type="entry name" value="Adenine nucleotide alpha hydrolases-like"/>
    <property type="match status" value="1"/>
</dbReference>
<dbReference type="HAMAP" id="MF_02066">
    <property type="entry name" value="CpoB"/>
    <property type="match status" value="1"/>
</dbReference>
<dbReference type="Pfam" id="PF02775">
    <property type="entry name" value="TPP_enzyme_C"/>
    <property type="match status" value="1"/>
</dbReference>
<evidence type="ECO:0000256" key="16">
    <source>
        <dbReference type="SAM" id="Coils"/>
    </source>
</evidence>
<dbReference type="GO" id="GO:0000287">
    <property type="term" value="F:magnesium ion binding"/>
    <property type="evidence" value="ECO:0007669"/>
    <property type="project" value="InterPro"/>
</dbReference>
<dbReference type="InterPro" id="IPR024924">
    <property type="entry name" value="7-CO-7-deazaguanine_synth-like"/>
</dbReference>
<dbReference type="InterPro" id="IPR012000">
    <property type="entry name" value="Thiamin_PyroP_enz_cen_dom"/>
</dbReference>
<feature type="domain" description="Radical SAM core" evidence="19">
    <location>
        <begin position="482"/>
        <end position="674"/>
    </location>
</feature>
<dbReference type="InterPro" id="IPR013785">
    <property type="entry name" value="Aldolase_TIM"/>
</dbReference>
<dbReference type="Pfam" id="PF06508">
    <property type="entry name" value="QueC"/>
    <property type="match status" value="1"/>
</dbReference>
<evidence type="ECO:0000256" key="14">
    <source>
        <dbReference type="ARBA" id="ARBA00023306"/>
    </source>
</evidence>
<dbReference type="GO" id="GO:0016829">
    <property type="term" value="F:lyase activity"/>
    <property type="evidence" value="ECO:0007669"/>
    <property type="project" value="UniProtKB-KW"/>
</dbReference>
<dbReference type="CDD" id="cd00568">
    <property type="entry name" value="TPP_enzymes"/>
    <property type="match status" value="1"/>
</dbReference>
<sequence length="1412" mass="152411">MAGCSSTSTEPVPEPEPIEQPAPQPVPQPEPEPELADFDSAGNAIGPDGRPLTRTFYFAYDRAVLKPSDLAALELHAQVLRRNSNRSIVLEGHCDERGTREYNLALGERRADSIRSFLLSAGVSARQIETVSYGEEQPADPGHTEAAWERNRRVIRAVNIFRQTLRANVFLVCAALAAHTIAPAIQAAVPIEESVEDSRRGVQADLSISPEPESRDDRARSLDIPPTIEPSYNSDGSLAATAESAYTAAQISTGQKTGAASSGQLSELFYQLQVLQQEIQDLRGQVEEQTYLVNRLQRDQKEQYLDLDRRVMAITEKQPAPGPVTSAPESIPSGNSPTNLSERDAYTQAFEAMRARDFDASMVGFQRLIETYPNGQFTPNAYYWIGELHLVGNLEPELARQAFAQVVNLYPDHQKAPDALYKLGVVYDNLGDKQSALDYLQRVQQQHPNSPAAGLAQKYAAEAVASLRITEIFLSLQGEANTVGLPTVFVRLTGCPLRCTYCDSAYAFSGGQIIAIRDVIDEVVSHGVKHVTVTGGEPLAQPGVHELMTGLCDLGLSVSLETSGALAVDDVDSRVVKVVDLKTPASAESHRNLWSNMAALNPHDQVKFVICDRQDYEWAKLKCDEHSLYERVAEVLFSPSYEQLNPTDLANWIVQDKKPVRMQLQLHKLLWGGLDSATVLAMAAAQGYSCYALSFNYNQRSVSELNAAKKVAHLAQQHKVLDIDLSAFGGSALTDASIAVPTDTPEGIPITYVPARNTVFLSLALAWAEVLDAHDIFIGVNAVDYSGYPDCRPQFIQAFEQMANLATKAGVEGQKISIHTPLIDLTKAQIISAGVALGVDYAATVSCYQADAEGVACCNGSISYAVSPVLHQTVDALSWSRLMQRLAEAILDVFQHAGVDTVFGVPGNHNIELYRYLPDFPISHVTARHEQGAGFMADGYARVRGTTGVCFVVTGPGLTNALTAMGQALADSVPLLVIATVGDQKRREGRLHELPDQLSIASGVSVEAVQPSDPQSAISWLQKALTAHHSERPGPRYLQIPLSWWRQDVEPLQTSESLPSATKPPVPDVTAALDLLDEAARPVIVVGGGSQSAGPQVRQLAECLGAPIVNTVNAKGLIPASHPLWVGGSPSLPGVRDLLAAADVFVVVGTELGETDFDLLMLGDIAWTQPMLRIDIDAQQLKLNAEPTVGLVGDAAEVLSRLLASVPAEPRVSWCDVALLRQENARYQHMHPDFAAFFQVIDAVLPTAVVVGDSTRPTYYATWMWERPSPATYFHSASGYGTLGYALPAAIGAQIAQPQVPVVALIGDGGILFTLGELAVAVDAEVSVKIIIWNNSGYQEIANSMAARGIDASSTQYRAPDYAQIAAGFGATVCAPTDLVELARALGEPVSGPMVIVLDESNFVHQTSGNWY</sequence>
<evidence type="ECO:0000256" key="4">
    <source>
        <dbReference type="ARBA" id="ARBA00022485"/>
    </source>
</evidence>
<dbReference type="Pfam" id="PF00205">
    <property type="entry name" value="TPP_enzyme_M"/>
    <property type="match status" value="1"/>
</dbReference>
<dbReference type="SFLD" id="SFLDS00029">
    <property type="entry name" value="Radical_SAM"/>
    <property type="match status" value="1"/>
</dbReference>
<dbReference type="InterPro" id="IPR011766">
    <property type="entry name" value="TPP_enzyme_TPP-bd"/>
</dbReference>
<dbReference type="InterPro" id="IPR029035">
    <property type="entry name" value="DHS-like_NAD/FAD-binding_dom"/>
</dbReference>
<dbReference type="InterPro" id="IPR011990">
    <property type="entry name" value="TPR-like_helical_dom_sf"/>
</dbReference>
<dbReference type="NCBIfam" id="TIGR00364">
    <property type="entry name" value="7-cyano-7-deazaguanine synthase QueC"/>
    <property type="match status" value="1"/>
</dbReference>
<feature type="region of interest" description="Disordered" evidence="17">
    <location>
        <begin position="317"/>
        <end position="341"/>
    </location>
</feature>
<dbReference type="SUPFAM" id="SSF52518">
    <property type="entry name" value="Thiamin diphosphate-binding fold (THDP-binding)"/>
    <property type="match status" value="2"/>
</dbReference>
<dbReference type="PANTHER" id="PTHR18968:SF13">
    <property type="entry name" value="ACETOLACTATE SYNTHASE CATALYTIC SUBUNIT, MITOCHONDRIAL"/>
    <property type="match status" value="1"/>
</dbReference>
<dbReference type="HAMAP" id="MF_00917">
    <property type="entry name" value="QueE"/>
    <property type="match status" value="1"/>
</dbReference>
<organism evidence="20 21">
    <name type="scientific">Symbiodinium pilosum</name>
    <name type="common">Dinoflagellate</name>
    <dbReference type="NCBI Taxonomy" id="2952"/>
    <lineage>
        <taxon>Eukaryota</taxon>
        <taxon>Sar</taxon>
        <taxon>Alveolata</taxon>
        <taxon>Dinophyceae</taxon>
        <taxon>Suessiales</taxon>
        <taxon>Symbiodiniaceae</taxon>
        <taxon>Symbiodinium</taxon>
    </lineage>
</organism>
<dbReference type="Pfam" id="PF02776">
    <property type="entry name" value="TPP_enzyme_N"/>
    <property type="match status" value="1"/>
</dbReference>
<evidence type="ECO:0000313" key="21">
    <source>
        <dbReference type="Proteomes" id="UP000649617"/>
    </source>
</evidence>
<dbReference type="Gene3D" id="1.25.40.10">
    <property type="entry name" value="Tetratricopeptide repeat domain"/>
    <property type="match status" value="1"/>
</dbReference>
<keyword evidence="4" id="KW-0004">4Fe-4S</keyword>
<keyword evidence="14" id="KW-0131">Cell cycle</keyword>
<dbReference type="Gene3D" id="3.40.50.1220">
    <property type="entry name" value="TPP-binding domain"/>
    <property type="match status" value="1"/>
</dbReference>
<keyword evidence="9" id="KW-0408">Iron</keyword>
<dbReference type="HAMAP" id="MF_01633">
    <property type="entry name" value="QueC"/>
    <property type="match status" value="1"/>
</dbReference>
<protein>
    <submittedName>
        <fullName evidence="20">QueC protein</fullName>
    </submittedName>
</protein>
<dbReference type="Gene3D" id="3.20.20.70">
    <property type="entry name" value="Aldolase class I"/>
    <property type="match status" value="1"/>
</dbReference>
<feature type="region of interest" description="Disordered" evidence="17">
    <location>
        <begin position="1"/>
        <end position="47"/>
    </location>
</feature>
<dbReference type="InterPro" id="IPR012001">
    <property type="entry name" value="Thiamin_PyroP_enz_TPP-bd_dom"/>
</dbReference>
<dbReference type="SUPFAM" id="SSF52467">
    <property type="entry name" value="DHS-like NAD/FAD-binding domain"/>
    <property type="match status" value="1"/>
</dbReference>
<dbReference type="SUPFAM" id="SSF48452">
    <property type="entry name" value="TPR-like"/>
    <property type="match status" value="1"/>
</dbReference>
<dbReference type="InterPro" id="IPR014162">
    <property type="entry name" value="CpoB_C"/>
</dbReference>
<dbReference type="PANTHER" id="PTHR18968">
    <property type="entry name" value="THIAMINE PYROPHOSPHATE ENZYMES"/>
    <property type="match status" value="1"/>
</dbReference>
<dbReference type="InterPro" id="IPR014169">
    <property type="entry name" value="Pal_lipo_C"/>
</dbReference>
<feature type="compositionally biased region" description="Pro residues" evidence="17">
    <location>
        <begin position="12"/>
        <end position="30"/>
    </location>
</feature>
<dbReference type="Pfam" id="PF00691">
    <property type="entry name" value="OmpA"/>
    <property type="match status" value="1"/>
</dbReference>
<gene>
    <name evidence="20" type="primary">queC</name>
    <name evidence="20" type="ORF">SPIL2461_LOCUS11338</name>
</gene>
<feature type="domain" description="OmpA-like" evidence="18">
    <location>
        <begin position="45"/>
        <end position="162"/>
    </location>
</feature>
<dbReference type="SUPFAM" id="SSF102114">
    <property type="entry name" value="Radical SAM enzymes"/>
    <property type="match status" value="1"/>
</dbReference>
<dbReference type="PROSITE" id="PS51123">
    <property type="entry name" value="OMPA_2"/>
    <property type="match status" value="1"/>
</dbReference>
<dbReference type="NCBIfam" id="TIGR02795">
    <property type="entry name" value="tol_pal_ybgF"/>
    <property type="match status" value="1"/>
</dbReference>
<dbReference type="InterPro" id="IPR027621">
    <property type="entry name" value="rSAM_QueE_gams"/>
</dbReference>
<keyword evidence="12" id="KW-0472">Membrane</keyword>
<dbReference type="CDD" id="cd01995">
    <property type="entry name" value="QueC-like"/>
    <property type="match status" value="1"/>
</dbReference>
<comment type="caution">
    <text evidence="20">The sequence shown here is derived from an EMBL/GenBank/DDBJ whole genome shotgun (WGS) entry which is preliminary data.</text>
</comment>
<dbReference type="InterPro" id="IPR006665">
    <property type="entry name" value="OmpA-like"/>
</dbReference>
<feature type="compositionally biased region" description="Basic and acidic residues" evidence="17">
    <location>
        <begin position="212"/>
        <end position="221"/>
    </location>
</feature>
<evidence type="ECO:0000256" key="1">
    <source>
        <dbReference type="ARBA" id="ARBA00001964"/>
    </source>
</evidence>
<dbReference type="CDD" id="cd07035">
    <property type="entry name" value="TPP_PYR_POX_like"/>
    <property type="match status" value="1"/>
</dbReference>
<dbReference type="Pfam" id="PF16331">
    <property type="entry name" value="TolA_bind_tri"/>
    <property type="match status" value="1"/>
</dbReference>
<dbReference type="GO" id="GO:0070206">
    <property type="term" value="P:protein trimerization"/>
    <property type="evidence" value="ECO:0007669"/>
    <property type="project" value="InterPro"/>
</dbReference>
<dbReference type="NCBIfam" id="TIGR04349">
    <property type="entry name" value="rSAM_QueE_gams"/>
    <property type="match status" value="1"/>
</dbReference>
<dbReference type="GO" id="GO:0009099">
    <property type="term" value="P:L-valine biosynthetic process"/>
    <property type="evidence" value="ECO:0007669"/>
    <property type="project" value="TreeGrafter"/>
</dbReference>
<comment type="subcellular location">
    <subcellularLocation>
        <location evidence="2">Membrane</location>
    </subcellularLocation>
</comment>
<dbReference type="NCBIfam" id="NF005712">
    <property type="entry name" value="PRK07524.1"/>
    <property type="match status" value="1"/>
</dbReference>
<dbReference type="PROSITE" id="PS00187">
    <property type="entry name" value="TPP_ENZYMES"/>
    <property type="match status" value="1"/>
</dbReference>
<dbReference type="Gene3D" id="3.40.50.970">
    <property type="match status" value="2"/>
</dbReference>
<evidence type="ECO:0000256" key="8">
    <source>
        <dbReference type="ARBA" id="ARBA00022842"/>
    </source>
</evidence>
<proteinExistence type="inferred from homology"/>
<evidence type="ECO:0000256" key="5">
    <source>
        <dbReference type="ARBA" id="ARBA00022618"/>
    </source>
</evidence>
<dbReference type="InterPro" id="IPR036737">
    <property type="entry name" value="OmpA-like_sf"/>
</dbReference>
<comment type="cofactor">
    <cofactor evidence="1">
        <name>thiamine diphosphate</name>
        <dbReference type="ChEBI" id="CHEBI:58937"/>
    </cofactor>
</comment>
<evidence type="ECO:0000256" key="17">
    <source>
        <dbReference type="SAM" id="MobiDB-lite"/>
    </source>
</evidence>
<reference evidence="20" key="1">
    <citation type="submission" date="2021-02" db="EMBL/GenBank/DDBJ databases">
        <authorList>
            <person name="Dougan E. K."/>
            <person name="Rhodes N."/>
            <person name="Thang M."/>
            <person name="Chan C."/>
        </authorList>
    </citation>
    <scope>NUCLEOTIDE SEQUENCE</scope>
</reference>
<keyword evidence="15" id="KW-0802">TPR repeat</keyword>
<dbReference type="CDD" id="cd01335">
    <property type="entry name" value="Radical_SAM"/>
    <property type="match status" value="1"/>
</dbReference>
<feature type="repeat" description="TPR" evidence="15">
    <location>
        <begin position="417"/>
        <end position="450"/>
    </location>
</feature>
<evidence type="ECO:0000256" key="3">
    <source>
        <dbReference type="ARBA" id="ARBA00007812"/>
    </source>
</evidence>
<dbReference type="PROSITE" id="PS51918">
    <property type="entry name" value="RADICAL_SAM"/>
    <property type="match status" value="1"/>
</dbReference>
<keyword evidence="7" id="KW-0479">Metal-binding</keyword>
<dbReference type="GO" id="GO:0051301">
    <property type="term" value="P:cell division"/>
    <property type="evidence" value="ECO:0007669"/>
    <property type="project" value="UniProtKB-KW"/>
</dbReference>
<dbReference type="Pfam" id="PF04055">
    <property type="entry name" value="Radical_SAM"/>
    <property type="match status" value="1"/>
</dbReference>
<dbReference type="InterPro" id="IPR032519">
    <property type="entry name" value="YbgF_tri"/>
</dbReference>
<dbReference type="InterPro" id="IPR018317">
    <property type="entry name" value="QueC"/>
</dbReference>
<dbReference type="GO" id="GO:0050660">
    <property type="term" value="F:flavin adenine dinucleotide binding"/>
    <property type="evidence" value="ECO:0007669"/>
    <property type="project" value="TreeGrafter"/>
</dbReference>
<dbReference type="InterPro" id="IPR058240">
    <property type="entry name" value="rSAM_sf"/>
</dbReference>
<dbReference type="InterPro" id="IPR006664">
    <property type="entry name" value="OMP_bac"/>
</dbReference>
<dbReference type="Gene3D" id="1.20.5.110">
    <property type="match status" value="1"/>
</dbReference>
<name>A0A812RWX3_SYMPI</name>
<evidence type="ECO:0000256" key="11">
    <source>
        <dbReference type="ARBA" id="ARBA00023052"/>
    </source>
</evidence>
<comment type="similarity">
    <text evidence="3">Belongs to the TPP enzyme family.</text>
</comment>
<dbReference type="PRINTS" id="PR01021">
    <property type="entry name" value="OMPADOMAIN"/>
</dbReference>
<evidence type="ECO:0000256" key="9">
    <source>
        <dbReference type="ARBA" id="ARBA00023004"/>
    </source>
</evidence>
<keyword evidence="10" id="KW-0411">Iron-sulfur</keyword>
<dbReference type="InterPro" id="IPR014729">
    <property type="entry name" value="Rossmann-like_a/b/a_fold"/>
</dbReference>
<dbReference type="EMBL" id="CAJNIZ010022223">
    <property type="protein sequence ID" value="CAE7458871.1"/>
    <property type="molecule type" value="Genomic_DNA"/>
</dbReference>
<dbReference type="GO" id="GO:0016020">
    <property type="term" value="C:membrane"/>
    <property type="evidence" value="ECO:0007669"/>
    <property type="project" value="UniProtKB-SubCell"/>
</dbReference>
<feature type="region of interest" description="Disordered" evidence="17">
    <location>
        <begin position="200"/>
        <end position="235"/>
    </location>
</feature>
<dbReference type="SMART" id="SM00028">
    <property type="entry name" value="TPR"/>
    <property type="match status" value="1"/>
</dbReference>
<dbReference type="GO" id="GO:0051539">
    <property type="term" value="F:4 iron, 4 sulfur cluster binding"/>
    <property type="evidence" value="ECO:0007669"/>
    <property type="project" value="UniProtKB-KW"/>
</dbReference>
<dbReference type="OrthoDB" id="448104at2759"/>
<dbReference type="InterPro" id="IPR019734">
    <property type="entry name" value="TPR_rpt"/>
</dbReference>
<accession>A0A812RWX3</accession>
<dbReference type="Gene3D" id="3.40.50.620">
    <property type="entry name" value="HUPs"/>
    <property type="match status" value="1"/>
</dbReference>
<evidence type="ECO:0000313" key="20">
    <source>
        <dbReference type="EMBL" id="CAE7458871.1"/>
    </source>
</evidence>
<keyword evidence="16" id="KW-0175">Coiled coil</keyword>
<keyword evidence="8" id="KW-0460">Magnesium</keyword>
<evidence type="ECO:0000256" key="12">
    <source>
        <dbReference type="ARBA" id="ARBA00023136"/>
    </source>
</evidence>
<dbReference type="NCBIfam" id="TIGR02802">
    <property type="entry name" value="Pal_lipo"/>
    <property type="match status" value="1"/>
</dbReference>
<dbReference type="InterPro" id="IPR029061">
    <property type="entry name" value="THDP-binding"/>
</dbReference>
<dbReference type="InterPro" id="IPR034706">
    <property type="entry name" value="CpoB"/>
</dbReference>
<feature type="coiled-coil region" evidence="16">
    <location>
        <begin position="265"/>
        <end position="299"/>
    </location>
</feature>
<evidence type="ECO:0000256" key="10">
    <source>
        <dbReference type="ARBA" id="ARBA00023014"/>
    </source>
</evidence>
<keyword evidence="5" id="KW-0132">Cell division</keyword>
<evidence type="ECO:0000256" key="15">
    <source>
        <dbReference type="PROSITE-ProRule" id="PRU00339"/>
    </source>
</evidence>
<dbReference type="SUPFAM" id="SSF103088">
    <property type="entry name" value="OmpA-like"/>
    <property type="match status" value="1"/>
</dbReference>
<evidence type="ECO:0000256" key="7">
    <source>
        <dbReference type="ARBA" id="ARBA00022723"/>
    </source>
</evidence>
<keyword evidence="21" id="KW-1185">Reference proteome</keyword>
<evidence type="ECO:0000256" key="2">
    <source>
        <dbReference type="ARBA" id="ARBA00004370"/>
    </source>
</evidence>
<dbReference type="PROSITE" id="PS50005">
    <property type="entry name" value="TPR"/>
    <property type="match status" value="1"/>
</dbReference>
<dbReference type="GO" id="GO:0009097">
    <property type="term" value="P:isoleucine biosynthetic process"/>
    <property type="evidence" value="ECO:0007669"/>
    <property type="project" value="TreeGrafter"/>
</dbReference>
<keyword evidence="13" id="KW-0456">Lyase</keyword>
<dbReference type="Gene3D" id="3.30.1330.60">
    <property type="entry name" value="OmpA-like domain"/>
    <property type="match status" value="1"/>
</dbReference>
<dbReference type="Proteomes" id="UP000649617">
    <property type="component" value="Unassembled WGS sequence"/>
</dbReference>
<dbReference type="CDD" id="cd07185">
    <property type="entry name" value="OmpA_C-like"/>
    <property type="match status" value="1"/>
</dbReference>